<proteinExistence type="inferred from homology"/>
<dbReference type="CDD" id="cd00553">
    <property type="entry name" value="NAD_synthase"/>
    <property type="match status" value="1"/>
</dbReference>
<dbReference type="AlphaFoldDB" id="A0A381WGB4"/>
<dbReference type="GO" id="GO:0004359">
    <property type="term" value="F:glutaminase activity"/>
    <property type="evidence" value="ECO:0007669"/>
    <property type="project" value="InterPro"/>
</dbReference>
<dbReference type="GO" id="GO:0005524">
    <property type="term" value="F:ATP binding"/>
    <property type="evidence" value="ECO:0007669"/>
    <property type="project" value="UniProtKB-KW"/>
</dbReference>
<dbReference type="InterPro" id="IPR036526">
    <property type="entry name" value="C-N_Hydrolase_sf"/>
</dbReference>
<dbReference type="UniPathway" id="UPA00253">
    <property type="reaction ID" value="UER00334"/>
</dbReference>
<protein>
    <recommendedName>
        <fullName evidence="3">NAD(+) synthase (glutamine-hydrolyzing)</fullName>
        <ecNumber evidence="3">6.3.5.1</ecNumber>
    </recommendedName>
</protein>
<sequence length="538" mass="59853">MMKIAICQINPTMGDFPGNRDKILSFYREAVKKGADLIVFPEMVITGYPPQDLLLERDFVQENVEILEDISNQVTVPAILGYIREEKSALYNSGAVCANGTVIYTYDKILLPTYDIFDEDRYFTPGKTQGVFELELNGKRRKIGIQICEDLWDHDYECKVTHLQKREGAEVIINISASPYHDSQLQERTALIEEKVYENGIPFLYCNLVGAQDELIFDGGSLAYDGDGTLIGQGKFFEEDILIVDLDASKSQEMIHVPREEMMYNALCLGVQDYFRKTGHADAVIGLSGGIDSALVACIAADALGAEHIHGISLPSKFSSDHSLEDACTLSENLGIHYQTITIEDMVTVYETVLEPLFEGKERNAAEENVQARIRGNILMALSNKFGWLVLSTGNKTELALGYCTLYGDMSGGLCVISDISKTDVYALSRWINQSGGCDRIPESCLTKPPSAELAPDQVDPFDYEVVSPLVDAIIEKRESPKDLVKNGADKTIVNDLYHRIRINEYKRRQAAPGLRVSSKAFGTGRRIPIVNHFNGKK</sequence>
<dbReference type="SUPFAM" id="SSF52402">
    <property type="entry name" value="Adenine nucleotide alpha hydrolases-like"/>
    <property type="match status" value="1"/>
</dbReference>
<dbReference type="SUPFAM" id="SSF56317">
    <property type="entry name" value="Carbon-nitrogen hydrolase"/>
    <property type="match status" value="1"/>
</dbReference>
<dbReference type="InterPro" id="IPR003694">
    <property type="entry name" value="NAD_synthase"/>
</dbReference>
<dbReference type="PANTHER" id="PTHR23090">
    <property type="entry name" value="NH 3 /GLUTAMINE-DEPENDENT NAD + SYNTHETASE"/>
    <property type="match status" value="1"/>
</dbReference>
<reference evidence="9" key="1">
    <citation type="submission" date="2018-05" db="EMBL/GenBank/DDBJ databases">
        <authorList>
            <person name="Lanie J.A."/>
            <person name="Ng W.-L."/>
            <person name="Kazmierczak K.M."/>
            <person name="Andrzejewski T.M."/>
            <person name="Davidsen T.M."/>
            <person name="Wayne K.J."/>
            <person name="Tettelin H."/>
            <person name="Glass J.I."/>
            <person name="Rusch D."/>
            <person name="Podicherti R."/>
            <person name="Tsui H.-C.T."/>
            <person name="Winkler M.E."/>
        </authorList>
    </citation>
    <scope>NUCLEOTIDE SEQUENCE</scope>
</reference>
<evidence type="ECO:0000256" key="1">
    <source>
        <dbReference type="ARBA" id="ARBA00005188"/>
    </source>
</evidence>
<dbReference type="FunFam" id="3.40.50.620:FF:000106">
    <property type="entry name" value="Glutamine-dependent NAD(+) synthetase"/>
    <property type="match status" value="1"/>
</dbReference>
<dbReference type="CDD" id="cd07570">
    <property type="entry name" value="GAT_Gln-NAD-synth"/>
    <property type="match status" value="1"/>
</dbReference>
<keyword evidence="4" id="KW-0436">Ligase</keyword>
<dbReference type="NCBIfam" id="TIGR00552">
    <property type="entry name" value="nadE"/>
    <property type="match status" value="1"/>
</dbReference>
<gene>
    <name evidence="9" type="ORF">METZ01_LOCUS104195</name>
</gene>
<keyword evidence="7" id="KW-0520">NAD</keyword>
<dbReference type="InterPro" id="IPR022310">
    <property type="entry name" value="NAD/GMP_synthase"/>
</dbReference>
<feature type="domain" description="CN hydrolase" evidence="8">
    <location>
        <begin position="2"/>
        <end position="248"/>
    </location>
</feature>
<accession>A0A381WGB4</accession>
<dbReference type="GO" id="GO:0005737">
    <property type="term" value="C:cytoplasm"/>
    <property type="evidence" value="ECO:0007669"/>
    <property type="project" value="InterPro"/>
</dbReference>
<keyword evidence="5" id="KW-0547">Nucleotide-binding</keyword>
<dbReference type="NCBIfam" id="NF010588">
    <property type="entry name" value="PRK13981.1"/>
    <property type="match status" value="1"/>
</dbReference>
<dbReference type="PROSITE" id="PS50263">
    <property type="entry name" value="CN_HYDROLASE"/>
    <property type="match status" value="1"/>
</dbReference>
<dbReference type="GO" id="GO:0003952">
    <property type="term" value="F:NAD+ synthase (glutamine-hydrolyzing) activity"/>
    <property type="evidence" value="ECO:0007669"/>
    <property type="project" value="UniProtKB-EC"/>
</dbReference>
<dbReference type="InterPro" id="IPR003010">
    <property type="entry name" value="C-N_Hydrolase"/>
</dbReference>
<evidence type="ECO:0000256" key="6">
    <source>
        <dbReference type="ARBA" id="ARBA00022840"/>
    </source>
</evidence>
<dbReference type="InterPro" id="IPR014445">
    <property type="entry name" value="Gln-dep_NAD_synthase"/>
</dbReference>
<evidence type="ECO:0000256" key="4">
    <source>
        <dbReference type="ARBA" id="ARBA00022598"/>
    </source>
</evidence>
<evidence type="ECO:0000256" key="2">
    <source>
        <dbReference type="ARBA" id="ARBA00007145"/>
    </source>
</evidence>
<dbReference type="PIRSF" id="PIRSF006630">
    <property type="entry name" value="NADS_GAT"/>
    <property type="match status" value="1"/>
</dbReference>
<dbReference type="Gene3D" id="3.60.110.10">
    <property type="entry name" value="Carbon-nitrogen hydrolase"/>
    <property type="match status" value="1"/>
</dbReference>
<dbReference type="InterPro" id="IPR000132">
    <property type="entry name" value="Nitrilase/CN_hydratase_CS"/>
</dbReference>
<dbReference type="PROSITE" id="PS00920">
    <property type="entry name" value="NITRIL_CHT_1"/>
    <property type="match status" value="1"/>
</dbReference>
<evidence type="ECO:0000313" key="9">
    <source>
        <dbReference type="EMBL" id="SVA51341.1"/>
    </source>
</evidence>
<evidence type="ECO:0000256" key="7">
    <source>
        <dbReference type="ARBA" id="ARBA00023027"/>
    </source>
</evidence>
<evidence type="ECO:0000256" key="5">
    <source>
        <dbReference type="ARBA" id="ARBA00022741"/>
    </source>
</evidence>
<organism evidence="9">
    <name type="scientific">marine metagenome</name>
    <dbReference type="NCBI Taxonomy" id="408172"/>
    <lineage>
        <taxon>unclassified sequences</taxon>
        <taxon>metagenomes</taxon>
        <taxon>ecological metagenomes</taxon>
    </lineage>
</organism>
<dbReference type="Pfam" id="PF02540">
    <property type="entry name" value="NAD_synthase"/>
    <property type="match status" value="1"/>
</dbReference>
<dbReference type="HAMAP" id="MF_02090">
    <property type="entry name" value="NadE_glutamine_dep"/>
    <property type="match status" value="1"/>
</dbReference>
<keyword evidence="6" id="KW-0067">ATP-binding</keyword>
<dbReference type="EC" id="6.3.5.1" evidence="3"/>
<evidence type="ECO:0000256" key="3">
    <source>
        <dbReference type="ARBA" id="ARBA00012743"/>
    </source>
</evidence>
<dbReference type="GO" id="GO:0000257">
    <property type="term" value="F:nitrilase activity"/>
    <property type="evidence" value="ECO:0007669"/>
    <property type="project" value="UniProtKB-ARBA"/>
</dbReference>
<dbReference type="Pfam" id="PF00795">
    <property type="entry name" value="CN_hydrolase"/>
    <property type="match status" value="1"/>
</dbReference>
<dbReference type="PANTHER" id="PTHR23090:SF9">
    <property type="entry name" value="GLUTAMINE-DEPENDENT NAD(+) SYNTHETASE"/>
    <property type="match status" value="1"/>
</dbReference>
<dbReference type="GO" id="GO:0009435">
    <property type="term" value="P:NAD+ biosynthetic process"/>
    <property type="evidence" value="ECO:0007669"/>
    <property type="project" value="UniProtKB-UniPathway"/>
</dbReference>
<comment type="similarity">
    <text evidence="2">In the C-terminal section; belongs to the NAD synthetase family.</text>
</comment>
<dbReference type="EMBL" id="UINC01011668">
    <property type="protein sequence ID" value="SVA51341.1"/>
    <property type="molecule type" value="Genomic_DNA"/>
</dbReference>
<dbReference type="InterPro" id="IPR014729">
    <property type="entry name" value="Rossmann-like_a/b/a_fold"/>
</dbReference>
<dbReference type="Gene3D" id="3.40.50.620">
    <property type="entry name" value="HUPs"/>
    <property type="match status" value="1"/>
</dbReference>
<evidence type="ECO:0000259" key="8">
    <source>
        <dbReference type="PROSITE" id="PS50263"/>
    </source>
</evidence>
<comment type="pathway">
    <text evidence="1">Cofactor biosynthesis; NAD(+) biosynthesis; NAD(+) from deamido-NAD(+) (L-Gln route): step 1/1.</text>
</comment>
<name>A0A381WGB4_9ZZZZ</name>